<keyword evidence="1" id="KW-0067">ATP-binding</keyword>
<reference evidence="1 2" key="1">
    <citation type="submission" date="2017-09" db="EMBL/GenBank/DDBJ databases">
        <title>Sphingomonas spermidinifaciens 9NM-10, whole genome shotgun sequence.</title>
        <authorList>
            <person name="Feng G."/>
            <person name="Zhu H."/>
        </authorList>
    </citation>
    <scope>NUCLEOTIDE SEQUENCE [LARGE SCALE GENOMIC DNA]</scope>
    <source>
        <strain evidence="1 2">9NM-10</strain>
    </source>
</reference>
<dbReference type="GO" id="GO:0005524">
    <property type="term" value="F:ATP binding"/>
    <property type="evidence" value="ECO:0007669"/>
    <property type="project" value="UniProtKB-KW"/>
</dbReference>
<dbReference type="RefSeq" id="WP_096341755.1">
    <property type="nucleotide sequence ID" value="NZ_NWMW01000001.1"/>
</dbReference>
<organism evidence="1 2">
    <name type="scientific">Sphingomonas spermidinifaciens</name>
    <dbReference type="NCBI Taxonomy" id="1141889"/>
    <lineage>
        <taxon>Bacteria</taxon>
        <taxon>Pseudomonadati</taxon>
        <taxon>Pseudomonadota</taxon>
        <taxon>Alphaproteobacteria</taxon>
        <taxon>Sphingomonadales</taxon>
        <taxon>Sphingomonadaceae</taxon>
        <taxon>Sphingomonas</taxon>
    </lineage>
</organism>
<dbReference type="EMBL" id="NWMW01000001">
    <property type="protein sequence ID" value="PCD03356.1"/>
    <property type="molecule type" value="Genomic_DNA"/>
</dbReference>
<dbReference type="Proteomes" id="UP000218366">
    <property type="component" value="Unassembled WGS sequence"/>
</dbReference>
<gene>
    <name evidence="1" type="ORF">COC42_02875</name>
</gene>
<dbReference type="Gene3D" id="3.30.950.30">
    <property type="entry name" value="Schlafen, AAA domain"/>
    <property type="match status" value="1"/>
</dbReference>
<evidence type="ECO:0000313" key="2">
    <source>
        <dbReference type="Proteomes" id="UP000218366"/>
    </source>
</evidence>
<sequence length="450" mass="49377">MPIQLSPERLADLLIDPRESLDLEIKNWLDLRNDNDAKAIFAKAALALANHGGGFILLGLTETESGCVEAEGRPASLDGYTQDVINGIVQNYSDPAFHCAVHIVARGDDRLFPVVVVPGDHRSPVRAKRAGPHGNIVQDNAIYVRKPGPRSEVPTSGQDWDALLARCLANRRDEMLDQIRDLISGAVPAAALPAAPAKLDQWIEQCLARWDALVANLPADAPERCPHGFHYFAYELSGDLRAIPPGQLPALLQRSVARHTGWPPFWFPTRRGIEPYPIDGVVECWLGGDTEPGTFGQRDAAHSDFWRISPEGYAFLLRGYQEDGLEQRPPATLFDVTLPVWRAGEVLLHAEKLAANLIDGPATVSFAVHYRGLAGRSLTSVTGDRLLFDGHVARQDAITMRTTVEAASVAPNLPEIIHPLLAPLYGLFDFFDLPMVLVNEELGKMRKGNF</sequence>
<dbReference type="OrthoDB" id="6994865at2"/>
<dbReference type="InterPro" id="IPR038461">
    <property type="entry name" value="Schlafen_AlbA_2_dom_sf"/>
</dbReference>
<evidence type="ECO:0000313" key="1">
    <source>
        <dbReference type="EMBL" id="PCD03356.1"/>
    </source>
</evidence>
<name>A0A2A4B6T8_9SPHN</name>
<accession>A0A2A4B6T8</accession>
<keyword evidence="1" id="KW-0547">Nucleotide-binding</keyword>
<keyword evidence="2" id="KW-1185">Reference proteome</keyword>
<protein>
    <submittedName>
        <fullName evidence="1">ATP-binding protein</fullName>
    </submittedName>
</protein>
<proteinExistence type="predicted"/>
<comment type="caution">
    <text evidence="1">The sequence shown here is derived from an EMBL/GenBank/DDBJ whole genome shotgun (WGS) entry which is preliminary data.</text>
</comment>
<dbReference type="AlphaFoldDB" id="A0A2A4B6T8"/>